<protein>
    <submittedName>
        <fullName evidence="1">Uncharacterized protein</fullName>
    </submittedName>
</protein>
<comment type="caution">
    <text evidence="1">The sequence shown here is derived from an EMBL/GenBank/DDBJ whole genome shotgun (WGS) entry which is preliminary data.</text>
</comment>
<dbReference type="EMBL" id="MU277200">
    <property type="protein sequence ID" value="KAI0064108.1"/>
    <property type="molecule type" value="Genomic_DNA"/>
</dbReference>
<gene>
    <name evidence="1" type="ORF">BV25DRAFT_1914757</name>
</gene>
<reference evidence="1" key="1">
    <citation type="submission" date="2021-03" db="EMBL/GenBank/DDBJ databases">
        <authorList>
            <consortium name="DOE Joint Genome Institute"/>
            <person name="Ahrendt S."/>
            <person name="Looney B.P."/>
            <person name="Miyauchi S."/>
            <person name="Morin E."/>
            <person name="Drula E."/>
            <person name="Courty P.E."/>
            <person name="Chicoki N."/>
            <person name="Fauchery L."/>
            <person name="Kohler A."/>
            <person name="Kuo A."/>
            <person name="Labutti K."/>
            <person name="Pangilinan J."/>
            <person name="Lipzen A."/>
            <person name="Riley R."/>
            <person name="Andreopoulos W."/>
            <person name="He G."/>
            <person name="Johnson J."/>
            <person name="Barry K.W."/>
            <person name="Grigoriev I.V."/>
            <person name="Nagy L."/>
            <person name="Hibbett D."/>
            <person name="Henrissat B."/>
            <person name="Matheny P.B."/>
            <person name="Labbe J."/>
            <person name="Martin F."/>
        </authorList>
    </citation>
    <scope>NUCLEOTIDE SEQUENCE</scope>
    <source>
        <strain evidence="1">HHB10654</strain>
    </source>
</reference>
<organism evidence="1 2">
    <name type="scientific">Artomyces pyxidatus</name>
    <dbReference type="NCBI Taxonomy" id="48021"/>
    <lineage>
        <taxon>Eukaryota</taxon>
        <taxon>Fungi</taxon>
        <taxon>Dikarya</taxon>
        <taxon>Basidiomycota</taxon>
        <taxon>Agaricomycotina</taxon>
        <taxon>Agaricomycetes</taxon>
        <taxon>Russulales</taxon>
        <taxon>Auriscalpiaceae</taxon>
        <taxon>Artomyces</taxon>
    </lineage>
</organism>
<keyword evidence="2" id="KW-1185">Reference proteome</keyword>
<dbReference type="Proteomes" id="UP000814140">
    <property type="component" value="Unassembled WGS sequence"/>
</dbReference>
<evidence type="ECO:0000313" key="2">
    <source>
        <dbReference type="Proteomes" id="UP000814140"/>
    </source>
</evidence>
<accession>A0ACB8T5S2</accession>
<sequence>MDWIAQHPYARVAHHQYTSPIPISFSESHLNGEKAASVSSPTSPVRPLPDIPGARKLRSEPSTRKPPKAAPTVPRDIVKREGIVTLVLTWQAGAGADAVPVYESGSVLSGLLSLAKTNCVSSISVTLEASVRIDELQGGGQSNAVLFSTSLYTWDRHHPQLQNPFVSSNAGPPSEINFRTIVPAKGANGEVLPPSFDARLSAIPGFRVGVHYEVVVCVVRSHMGELWRRRCRLRVPFVYTLRTRPLKPGPFPLRLKTTAPESPQTAFIDLIPTRREYVPPIETQLYLPHSQITPLGSSIPFRLTLSAPDAYLAPLLSHTPVLPSFHPLVAPSSEDSVPSIVGTFTSVPGPRAPVRVHLQRTIQVDARDTGVMVLGMGGARRAIVVTTVLAEGVLRRGERGSGCVRWWGEVRVPRGTVAGGGFVAERLAVRDELVVTVDGARLATHVVPFRQRVGLQLTSDGADAMAAVGISDTV</sequence>
<name>A0ACB8T5S2_9AGAM</name>
<proteinExistence type="predicted"/>
<evidence type="ECO:0000313" key="1">
    <source>
        <dbReference type="EMBL" id="KAI0064108.1"/>
    </source>
</evidence>
<reference evidence="1" key="2">
    <citation type="journal article" date="2022" name="New Phytol.">
        <title>Evolutionary transition to the ectomycorrhizal habit in the genomes of a hyperdiverse lineage of mushroom-forming fungi.</title>
        <authorList>
            <person name="Looney B."/>
            <person name="Miyauchi S."/>
            <person name="Morin E."/>
            <person name="Drula E."/>
            <person name="Courty P.E."/>
            <person name="Kohler A."/>
            <person name="Kuo A."/>
            <person name="LaButti K."/>
            <person name="Pangilinan J."/>
            <person name="Lipzen A."/>
            <person name="Riley R."/>
            <person name="Andreopoulos W."/>
            <person name="He G."/>
            <person name="Johnson J."/>
            <person name="Nolan M."/>
            <person name="Tritt A."/>
            <person name="Barry K.W."/>
            <person name="Grigoriev I.V."/>
            <person name="Nagy L.G."/>
            <person name="Hibbett D."/>
            <person name="Henrissat B."/>
            <person name="Matheny P.B."/>
            <person name="Labbe J."/>
            <person name="Martin F.M."/>
        </authorList>
    </citation>
    <scope>NUCLEOTIDE SEQUENCE</scope>
    <source>
        <strain evidence="1">HHB10654</strain>
    </source>
</reference>